<evidence type="ECO:0000256" key="9">
    <source>
        <dbReference type="ARBA" id="ARBA00023136"/>
    </source>
</evidence>
<dbReference type="Gene3D" id="1.20.120.220">
    <property type="entry name" value="ATP synthase, F0 complex, subunit A"/>
    <property type="match status" value="1"/>
</dbReference>
<evidence type="ECO:0000256" key="1">
    <source>
        <dbReference type="ARBA" id="ARBA00004141"/>
    </source>
</evidence>
<evidence type="ECO:0000313" key="13">
    <source>
        <dbReference type="EMBL" id="AHF21591.1"/>
    </source>
</evidence>
<dbReference type="GO" id="GO:0045259">
    <property type="term" value="C:proton-transporting ATP synthase complex"/>
    <property type="evidence" value="ECO:0007669"/>
    <property type="project" value="UniProtKB-KW"/>
</dbReference>
<organism evidence="13">
    <name type="scientific">Allothyrus sp. LamingtonNP-QMS95173</name>
    <dbReference type="NCBI Taxonomy" id="1442165"/>
    <lineage>
        <taxon>Eukaryota</taxon>
        <taxon>Metazoa</taxon>
        <taxon>Ecdysozoa</taxon>
        <taxon>Arthropoda</taxon>
        <taxon>Chelicerata</taxon>
        <taxon>Arachnida</taxon>
        <taxon>Acari</taxon>
        <taxon>Parasitiformes</taxon>
        <taxon>Holothyrida</taxon>
        <taxon>Holothyroidea</taxon>
        <taxon>Allothyridae</taxon>
        <taxon>Allothyrus</taxon>
    </lineage>
</organism>
<feature type="transmembrane region" description="Helical" evidence="12">
    <location>
        <begin position="156"/>
        <end position="178"/>
    </location>
</feature>
<gene>
    <name evidence="13" type="primary">ATP6</name>
</gene>
<dbReference type="AlphaFoldDB" id="W0FGL3"/>
<keyword evidence="9 12" id="KW-0472">Membrane</keyword>
<keyword evidence="10" id="KW-0066">ATP synthesis</keyword>
<feature type="transmembrane region" description="Helical" evidence="12">
    <location>
        <begin position="98"/>
        <end position="118"/>
    </location>
</feature>
<dbReference type="CDD" id="cd00310">
    <property type="entry name" value="ATP-synt_Fo_a_6"/>
    <property type="match status" value="1"/>
</dbReference>
<dbReference type="PRINTS" id="PR00123">
    <property type="entry name" value="ATPASEA"/>
</dbReference>
<evidence type="ECO:0000256" key="11">
    <source>
        <dbReference type="RuleBase" id="RU004450"/>
    </source>
</evidence>
<dbReference type="InterPro" id="IPR035908">
    <property type="entry name" value="F0_ATP_A_sf"/>
</dbReference>
<keyword evidence="13" id="KW-0496">Mitochondrion</keyword>
<evidence type="ECO:0000256" key="6">
    <source>
        <dbReference type="ARBA" id="ARBA00022781"/>
    </source>
</evidence>
<feature type="transmembrane region" description="Helical" evidence="12">
    <location>
        <begin position="124"/>
        <end position="144"/>
    </location>
</feature>
<keyword evidence="8" id="KW-0406">Ion transport</keyword>
<feature type="transmembrane region" description="Helical" evidence="12">
    <location>
        <begin position="184"/>
        <end position="217"/>
    </location>
</feature>
<dbReference type="InterPro" id="IPR023011">
    <property type="entry name" value="ATP_synth_F0_asu_AS"/>
</dbReference>
<name>W0FGL3_9ACAR</name>
<evidence type="ECO:0000256" key="4">
    <source>
        <dbReference type="ARBA" id="ARBA00022547"/>
    </source>
</evidence>
<dbReference type="InterPro" id="IPR000568">
    <property type="entry name" value="ATP_synth_F0_asu"/>
</dbReference>
<dbReference type="InterPro" id="IPR045083">
    <property type="entry name" value="ATP_synth_F0_asu_bact/mt"/>
</dbReference>
<comment type="similarity">
    <text evidence="2">Belongs to the ATPase A chain family.</text>
</comment>
<protein>
    <recommendedName>
        <fullName evidence="11">ATP synthase subunit a</fullName>
    </recommendedName>
</protein>
<keyword evidence="7 12" id="KW-1133">Transmembrane helix</keyword>
<keyword evidence="3" id="KW-0813">Transport</keyword>
<dbReference type="SUPFAM" id="SSF81336">
    <property type="entry name" value="F1F0 ATP synthase subunit A"/>
    <property type="match status" value="1"/>
</dbReference>
<geneLocation type="mitochondrion" evidence="13"/>
<proteinExistence type="inferred from homology"/>
<dbReference type="PROSITE" id="PS00449">
    <property type="entry name" value="ATPASE_A"/>
    <property type="match status" value="1"/>
</dbReference>
<evidence type="ECO:0000256" key="7">
    <source>
        <dbReference type="ARBA" id="ARBA00022989"/>
    </source>
</evidence>
<reference evidence="13" key="1">
    <citation type="journal article" date="2014" name="Ticks Tick Borne Dis.">
        <title>Molecular phylogeny of soft ticks (Ixodida: Argasidae) inferred from mitochondrial genome and nuclear rRNA sequences.</title>
        <authorList>
            <person name="Burger T.D."/>
            <person name="Shao R."/>
            <person name="Labruna M.B."/>
            <person name="Barker S.C."/>
        </authorList>
    </citation>
    <scope>NUCLEOTIDE SEQUENCE</scope>
</reference>
<evidence type="ECO:0000256" key="3">
    <source>
        <dbReference type="ARBA" id="ARBA00022448"/>
    </source>
</evidence>
<evidence type="ECO:0000256" key="2">
    <source>
        <dbReference type="ARBA" id="ARBA00006810"/>
    </source>
</evidence>
<comment type="subcellular location">
    <subcellularLocation>
        <location evidence="1">Membrane</location>
        <topology evidence="1">Multi-pass membrane protein</topology>
    </subcellularLocation>
    <subcellularLocation>
        <location evidence="11">Mitochondrion inner membrane</location>
        <topology evidence="11">Multi-pass membrane protein</topology>
    </subcellularLocation>
</comment>
<dbReference type="NCBIfam" id="TIGR01131">
    <property type="entry name" value="ATP_synt_6_or_A"/>
    <property type="match status" value="1"/>
</dbReference>
<dbReference type="GO" id="GO:0005743">
    <property type="term" value="C:mitochondrial inner membrane"/>
    <property type="evidence" value="ECO:0007669"/>
    <property type="project" value="UniProtKB-SubCell"/>
</dbReference>
<sequence>MMTNLFSIFDPSSSSLFNFNWLSIIMSLFLFPFLFWTIPSRFQMSINYLFLSVKKELINNFILMNYNSLWIFLALFWFILINNFMGLYPYIFTATSHISLTLMMSFPFWLMLMLFGWINYTNHMFTHLVPTGTPMILSSFMVCIESISNIIRPITLAIRLAANMIAGHLLLTLLSNILEKLPNMILMIIPLIIMLLILEAAVAIIQSYVFVTLASLYLNEIN</sequence>
<feature type="transmembrane region" description="Helical" evidence="12">
    <location>
        <begin position="69"/>
        <end position="91"/>
    </location>
</feature>
<keyword evidence="6" id="KW-0375">Hydrogen ion transport</keyword>
<accession>W0FGL3</accession>
<dbReference type="PANTHER" id="PTHR11410">
    <property type="entry name" value="ATP SYNTHASE SUBUNIT A"/>
    <property type="match status" value="1"/>
</dbReference>
<evidence type="ECO:0000256" key="5">
    <source>
        <dbReference type="ARBA" id="ARBA00022692"/>
    </source>
</evidence>
<dbReference type="GO" id="GO:0046933">
    <property type="term" value="F:proton-transporting ATP synthase activity, rotational mechanism"/>
    <property type="evidence" value="ECO:0007669"/>
    <property type="project" value="TreeGrafter"/>
</dbReference>
<evidence type="ECO:0000256" key="12">
    <source>
        <dbReference type="SAM" id="Phobius"/>
    </source>
</evidence>
<dbReference type="EMBL" id="KC769586">
    <property type="protein sequence ID" value="AHF21591.1"/>
    <property type="molecule type" value="Genomic_DNA"/>
</dbReference>
<feature type="transmembrane region" description="Helical" evidence="12">
    <location>
        <begin position="21"/>
        <end position="38"/>
    </location>
</feature>
<keyword evidence="4" id="KW-0138">CF(0)</keyword>
<dbReference type="PANTHER" id="PTHR11410:SF0">
    <property type="entry name" value="ATP SYNTHASE SUBUNIT A"/>
    <property type="match status" value="1"/>
</dbReference>
<keyword evidence="5 12" id="KW-0812">Transmembrane</keyword>
<evidence type="ECO:0000256" key="8">
    <source>
        <dbReference type="ARBA" id="ARBA00023065"/>
    </source>
</evidence>
<dbReference type="Pfam" id="PF00119">
    <property type="entry name" value="ATP-synt_A"/>
    <property type="match status" value="1"/>
</dbReference>
<evidence type="ECO:0000256" key="10">
    <source>
        <dbReference type="ARBA" id="ARBA00023310"/>
    </source>
</evidence>